<dbReference type="Proteomes" id="UP001385951">
    <property type="component" value="Unassembled WGS sequence"/>
</dbReference>
<dbReference type="InterPro" id="IPR018163">
    <property type="entry name" value="Thr/Ala-tRNA-synth_IIc_edit"/>
</dbReference>
<dbReference type="GO" id="GO:0006419">
    <property type="term" value="P:alanyl-tRNA aminoacylation"/>
    <property type="evidence" value="ECO:0007669"/>
    <property type="project" value="InterPro"/>
</dbReference>
<evidence type="ECO:0000256" key="2">
    <source>
        <dbReference type="ARBA" id="ARBA00022833"/>
    </source>
</evidence>
<dbReference type="GO" id="GO:0046872">
    <property type="term" value="F:metal ion binding"/>
    <property type="evidence" value="ECO:0007669"/>
    <property type="project" value="UniProtKB-KW"/>
</dbReference>
<evidence type="ECO:0000256" key="1">
    <source>
        <dbReference type="ARBA" id="ARBA00022723"/>
    </source>
</evidence>
<evidence type="ECO:0000259" key="3">
    <source>
        <dbReference type="Pfam" id="PF01411"/>
    </source>
</evidence>
<feature type="domain" description="Alanyl-tRNA synthetase class IIc N-terminal" evidence="3">
    <location>
        <begin position="72"/>
        <end position="140"/>
    </location>
</feature>
<evidence type="ECO:0000313" key="4">
    <source>
        <dbReference type="EMBL" id="KAK7696047.1"/>
    </source>
</evidence>
<name>A0AAW0GV88_9APHY</name>
<evidence type="ECO:0000313" key="5">
    <source>
        <dbReference type="Proteomes" id="UP001385951"/>
    </source>
</evidence>
<dbReference type="GO" id="GO:0004813">
    <property type="term" value="F:alanine-tRNA ligase activity"/>
    <property type="evidence" value="ECO:0007669"/>
    <property type="project" value="InterPro"/>
</dbReference>
<keyword evidence="2" id="KW-0862">Zinc</keyword>
<dbReference type="Pfam" id="PF01411">
    <property type="entry name" value="tRNA-synt_2c"/>
    <property type="match status" value="1"/>
</dbReference>
<reference evidence="4 5" key="1">
    <citation type="submission" date="2022-09" db="EMBL/GenBank/DDBJ databases">
        <authorList>
            <person name="Palmer J.M."/>
        </authorList>
    </citation>
    <scope>NUCLEOTIDE SEQUENCE [LARGE SCALE GENOMIC DNA]</scope>
    <source>
        <strain evidence="4 5">DSM 7382</strain>
    </source>
</reference>
<dbReference type="SUPFAM" id="SSF55186">
    <property type="entry name" value="ThrRS/AlaRS common domain"/>
    <property type="match status" value="1"/>
</dbReference>
<sequence length="509" mass="55283">MAASAIVLPPPATPASYHRIISPTLSLPTDTSKPIPVGLLACQRDPLLRELVSTVITATLAQAPPTTTTNRKNKKDKASEARDTLLEVILHDTVLFPEGGGQPNDIGIITSADGELWDVVDVKRRGGHAIHFVKVKEGKTADDALTAFATGSIARTALGDQGFQRRLDHMSMHTAQHLLSAVLETKLDLPTLSWALTSYPTPSYVEVPRAMTAEEIALIQEEANKLVFEGRQVHVEVEELDSSNRAYDTPSVGIPSDYTGGVKRTVIIDGVDRNPCCGTHLPTIHNLQLFLIPHTEGLSRANTTSARLYFLSGPRLITYLTSTHSYLTATSAILSCGPAQVAERIEQVIEERKKATKRIEAMEPELAGFVAKELLKVARDGKPLVAVRHQIEDSSNPLGFLSAISTAFIKVYEDSSNKCRVPSYNIAITSSPTTQTSTSTTTILLFSSDEKELKVYADAVKKTLGLKGGGKGTKWSGKFMGVWTEHREGLLLKETLESVRIQCNGPDEV</sequence>
<dbReference type="SUPFAM" id="SSF50447">
    <property type="entry name" value="Translation proteins"/>
    <property type="match status" value="1"/>
</dbReference>
<comment type="caution">
    <text evidence="4">The sequence shown here is derived from an EMBL/GenBank/DDBJ whole genome shotgun (WGS) entry which is preliminary data.</text>
</comment>
<dbReference type="InterPro" id="IPR018164">
    <property type="entry name" value="Ala-tRNA-synth_IIc_N"/>
</dbReference>
<dbReference type="PANTHER" id="PTHR43462">
    <property type="entry name" value="ALANYL-TRNA EDITING PROTEIN"/>
    <property type="match status" value="1"/>
</dbReference>
<dbReference type="InterPro" id="IPR051335">
    <property type="entry name" value="Alanyl-tRNA_Editing_Enzymes"/>
</dbReference>
<organism evidence="4 5">
    <name type="scientific">Cerrena zonata</name>
    <dbReference type="NCBI Taxonomy" id="2478898"/>
    <lineage>
        <taxon>Eukaryota</taxon>
        <taxon>Fungi</taxon>
        <taxon>Dikarya</taxon>
        <taxon>Basidiomycota</taxon>
        <taxon>Agaricomycotina</taxon>
        <taxon>Agaricomycetes</taxon>
        <taxon>Polyporales</taxon>
        <taxon>Cerrenaceae</taxon>
        <taxon>Cerrena</taxon>
    </lineage>
</organism>
<dbReference type="PANTHER" id="PTHR43462:SF1">
    <property type="entry name" value="ALANYL-TRNA EDITING PROTEIN AARSD1"/>
    <property type="match status" value="1"/>
</dbReference>
<gene>
    <name evidence="4" type="ORF">QCA50_000688</name>
</gene>
<dbReference type="GO" id="GO:0002196">
    <property type="term" value="F:Ser-tRNA(Ala) deacylase activity"/>
    <property type="evidence" value="ECO:0007669"/>
    <property type="project" value="TreeGrafter"/>
</dbReference>
<dbReference type="InterPro" id="IPR009000">
    <property type="entry name" value="Transl_B-barrel_sf"/>
</dbReference>
<proteinExistence type="predicted"/>
<dbReference type="AlphaFoldDB" id="A0AAW0GV88"/>
<dbReference type="Gene3D" id="3.30.980.10">
    <property type="entry name" value="Threonyl-trna Synthetase, Chain A, domain 2"/>
    <property type="match status" value="1"/>
</dbReference>
<keyword evidence="5" id="KW-1185">Reference proteome</keyword>
<dbReference type="Gene3D" id="2.40.30.130">
    <property type="match status" value="1"/>
</dbReference>
<dbReference type="EMBL" id="JASBNA010000001">
    <property type="protein sequence ID" value="KAK7696047.1"/>
    <property type="molecule type" value="Genomic_DNA"/>
</dbReference>
<dbReference type="GO" id="GO:0005524">
    <property type="term" value="F:ATP binding"/>
    <property type="evidence" value="ECO:0007669"/>
    <property type="project" value="InterPro"/>
</dbReference>
<keyword evidence="1" id="KW-0479">Metal-binding</keyword>
<accession>A0AAW0GV88</accession>
<protein>
    <recommendedName>
        <fullName evidence="3">Alanyl-tRNA synthetase class IIc N-terminal domain-containing protein</fullName>
    </recommendedName>
</protein>